<name>A0ABS2YQD7_POLSE</name>
<reference evidence="12" key="1">
    <citation type="journal article" date="2021" name="Cell">
        <title>Tracing the genetic footprints of vertebrate landing in non-teleost ray-finned fishes.</title>
        <authorList>
            <person name="Bi X."/>
            <person name="Wang K."/>
            <person name="Yang L."/>
            <person name="Pan H."/>
            <person name="Jiang H."/>
            <person name="Wei Q."/>
            <person name="Fang M."/>
            <person name="Yu H."/>
            <person name="Zhu C."/>
            <person name="Cai Y."/>
            <person name="He Y."/>
            <person name="Gan X."/>
            <person name="Zeng H."/>
            <person name="Yu D."/>
            <person name="Zhu Y."/>
            <person name="Jiang H."/>
            <person name="Qiu Q."/>
            <person name="Yang H."/>
            <person name="Zhang Y.E."/>
            <person name="Wang W."/>
            <person name="Zhu M."/>
            <person name="He S."/>
            <person name="Zhang G."/>
        </authorList>
    </citation>
    <scope>NUCLEOTIDE SEQUENCE</scope>
    <source>
        <strain evidence="12">Bchr_001</strain>
    </source>
</reference>
<dbReference type="Gene3D" id="1.20.1070.10">
    <property type="entry name" value="Rhodopsin 7-helix transmembrane proteins"/>
    <property type="match status" value="1"/>
</dbReference>
<keyword evidence="5 9" id="KW-0297">G-protein coupled receptor</keyword>
<dbReference type="PROSITE" id="PS50262">
    <property type="entry name" value="G_PROTEIN_RECEP_F1_2"/>
    <property type="match status" value="1"/>
</dbReference>
<protein>
    <submittedName>
        <fullName evidence="12">TA13C protein</fullName>
    </submittedName>
</protein>
<dbReference type="PANTHER" id="PTHR24249">
    <property type="entry name" value="HISTAMINE RECEPTOR-RELATED G-PROTEIN COUPLED RECEPTOR"/>
    <property type="match status" value="1"/>
</dbReference>
<evidence type="ECO:0000256" key="6">
    <source>
        <dbReference type="ARBA" id="ARBA00023136"/>
    </source>
</evidence>
<evidence type="ECO:0000256" key="8">
    <source>
        <dbReference type="ARBA" id="ARBA00023224"/>
    </source>
</evidence>
<feature type="domain" description="G-protein coupled receptors family 1 profile" evidence="11">
    <location>
        <begin position="42"/>
        <end position="160"/>
    </location>
</feature>
<evidence type="ECO:0000256" key="5">
    <source>
        <dbReference type="ARBA" id="ARBA00023040"/>
    </source>
</evidence>
<gene>
    <name evidence="12" type="primary">Taar13c_1</name>
    <name evidence="12" type="ORF">GTO92_0009737</name>
</gene>
<evidence type="ECO:0000313" key="13">
    <source>
        <dbReference type="Proteomes" id="UP001166052"/>
    </source>
</evidence>
<evidence type="ECO:0000256" key="1">
    <source>
        <dbReference type="ARBA" id="ARBA00004651"/>
    </source>
</evidence>
<dbReference type="PANTHER" id="PTHR24249:SF381">
    <property type="entry name" value="TRACE AMINE ASSOCIATED RECEPTOR 19P-RELATED"/>
    <property type="match status" value="1"/>
</dbReference>
<dbReference type="Proteomes" id="UP001166052">
    <property type="component" value="Unassembled WGS sequence"/>
</dbReference>
<feature type="transmembrane region" description="Helical" evidence="10">
    <location>
        <begin position="62"/>
        <end position="84"/>
    </location>
</feature>
<keyword evidence="4 10" id="KW-1133">Transmembrane helix</keyword>
<sequence>MDLSEQQTDSGNASCFRKIRATSVRVILSLISGAVVMITVAGNLVVIISISHVKQLHTPTNLLVLSLAVADLLVGAIVMPFTVIQSIETCWDFGHIFCFVLLTSASVNNLVLVAVDRYFALCDPFFYSSKITNNLTLLLILRSWIIALCYTVAVVYFKVN</sequence>
<dbReference type="InterPro" id="IPR050569">
    <property type="entry name" value="TAAR"/>
</dbReference>
<accession>A0ABS2YQD7</accession>
<dbReference type="PROSITE" id="PS00237">
    <property type="entry name" value="G_PROTEIN_RECEP_F1_1"/>
    <property type="match status" value="1"/>
</dbReference>
<evidence type="ECO:0000256" key="2">
    <source>
        <dbReference type="ARBA" id="ARBA00022475"/>
    </source>
</evidence>
<keyword evidence="8 9" id="KW-0807">Transducer</keyword>
<feature type="transmembrane region" description="Helical" evidence="10">
    <location>
        <begin position="96"/>
        <end position="115"/>
    </location>
</feature>
<evidence type="ECO:0000256" key="7">
    <source>
        <dbReference type="ARBA" id="ARBA00023170"/>
    </source>
</evidence>
<keyword evidence="2" id="KW-1003">Cell membrane</keyword>
<evidence type="ECO:0000256" key="4">
    <source>
        <dbReference type="ARBA" id="ARBA00022989"/>
    </source>
</evidence>
<evidence type="ECO:0000256" key="10">
    <source>
        <dbReference type="SAM" id="Phobius"/>
    </source>
</evidence>
<comment type="caution">
    <text evidence="12">The sequence shown here is derived from an EMBL/GenBank/DDBJ whole genome shotgun (WGS) entry which is preliminary data.</text>
</comment>
<proteinExistence type="inferred from homology"/>
<dbReference type="EMBL" id="JAAWVN010000232">
    <property type="protein sequence ID" value="MBN3288972.1"/>
    <property type="molecule type" value="Genomic_DNA"/>
</dbReference>
<organism evidence="12 13">
    <name type="scientific">Polypterus senegalus</name>
    <name type="common">Senegal bichir</name>
    <dbReference type="NCBI Taxonomy" id="55291"/>
    <lineage>
        <taxon>Eukaryota</taxon>
        <taxon>Metazoa</taxon>
        <taxon>Chordata</taxon>
        <taxon>Craniata</taxon>
        <taxon>Vertebrata</taxon>
        <taxon>Euteleostomi</taxon>
        <taxon>Actinopterygii</taxon>
        <taxon>Polypteriformes</taxon>
        <taxon>Polypteridae</taxon>
        <taxon>Polypterus</taxon>
    </lineage>
</organism>
<dbReference type="Pfam" id="PF00001">
    <property type="entry name" value="7tm_1"/>
    <property type="match status" value="1"/>
</dbReference>
<dbReference type="InterPro" id="IPR017452">
    <property type="entry name" value="GPCR_Rhodpsn_7TM"/>
</dbReference>
<comment type="subcellular location">
    <subcellularLocation>
        <location evidence="1">Cell membrane</location>
        <topology evidence="1">Multi-pass membrane protein</topology>
    </subcellularLocation>
</comment>
<evidence type="ECO:0000259" key="11">
    <source>
        <dbReference type="PROSITE" id="PS50262"/>
    </source>
</evidence>
<keyword evidence="7 9" id="KW-0675">Receptor</keyword>
<dbReference type="InterPro" id="IPR000276">
    <property type="entry name" value="GPCR_Rhodpsn"/>
</dbReference>
<evidence type="ECO:0000256" key="9">
    <source>
        <dbReference type="RuleBase" id="RU000688"/>
    </source>
</evidence>
<keyword evidence="3 9" id="KW-0812">Transmembrane</keyword>
<keyword evidence="13" id="KW-1185">Reference proteome</keyword>
<dbReference type="PRINTS" id="PR00237">
    <property type="entry name" value="GPCRRHODOPSN"/>
</dbReference>
<keyword evidence="6 10" id="KW-0472">Membrane</keyword>
<feature type="non-terminal residue" evidence="12">
    <location>
        <position position="1"/>
    </location>
</feature>
<feature type="transmembrane region" description="Helical" evidence="10">
    <location>
        <begin position="26"/>
        <end position="50"/>
    </location>
</feature>
<dbReference type="SUPFAM" id="SSF81321">
    <property type="entry name" value="Family A G protein-coupled receptor-like"/>
    <property type="match status" value="1"/>
</dbReference>
<evidence type="ECO:0000256" key="3">
    <source>
        <dbReference type="ARBA" id="ARBA00022692"/>
    </source>
</evidence>
<evidence type="ECO:0000313" key="12">
    <source>
        <dbReference type="EMBL" id="MBN3288972.1"/>
    </source>
</evidence>
<feature type="non-terminal residue" evidence="12">
    <location>
        <position position="160"/>
    </location>
</feature>
<comment type="similarity">
    <text evidence="9">Belongs to the G-protein coupled receptor 1 family.</text>
</comment>
<feature type="transmembrane region" description="Helical" evidence="10">
    <location>
        <begin position="135"/>
        <end position="157"/>
    </location>
</feature>